<dbReference type="EMBL" id="JBHSJE010000013">
    <property type="protein sequence ID" value="MFC4983025.1"/>
    <property type="molecule type" value="Genomic_DNA"/>
</dbReference>
<dbReference type="GeneID" id="31237124"/>
<sequence length="87" mass="9002">MSFDEAAAAAAEAAHGLLNACAVPAPKLATPALCLPAVRDGLDEFRRVYGARGGEALLVRPDGHLGLRVTPASSPELPAHLDMLFGR</sequence>
<dbReference type="Proteomes" id="UP001595908">
    <property type="component" value="Unassembled WGS sequence"/>
</dbReference>
<protein>
    <submittedName>
        <fullName evidence="1">Uncharacterized protein</fullName>
    </submittedName>
</protein>
<name>A0ABV9VLI8_STRAZ</name>
<gene>
    <name evidence="1" type="ORF">ACFPL4_32560</name>
</gene>
<dbReference type="RefSeq" id="WP_033305302.1">
    <property type="nucleotide sequence ID" value="NZ_JBHSJE010000013.1"/>
</dbReference>
<evidence type="ECO:0000313" key="1">
    <source>
        <dbReference type="EMBL" id="MFC4983025.1"/>
    </source>
</evidence>
<accession>A0ABV9VLI8</accession>
<evidence type="ECO:0000313" key="2">
    <source>
        <dbReference type="Proteomes" id="UP001595908"/>
    </source>
</evidence>
<organism evidence="1 2">
    <name type="scientific">Streptomyces atroolivaceus</name>
    <dbReference type="NCBI Taxonomy" id="66869"/>
    <lineage>
        <taxon>Bacteria</taxon>
        <taxon>Bacillati</taxon>
        <taxon>Actinomycetota</taxon>
        <taxon>Actinomycetes</taxon>
        <taxon>Kitasatosporales</taxon>
        <taxon>Streptomycetaceae</taxon>
        <taxon>Streptomyces</taxon>
    </lineage>
</organism>
<comment type="caution">
    <text evidence="1">The sequence shown here is derived from an EMBL/GenBank/DDBJ whole genome shotgun (WGS) entry which is preliminary data.</text>
</comment>
<keyword evidence="2" id="KW-1185">Reference proteome</keyword>
<reference evidence="2" key="1">
    <citation type="journal article" date="2019" name="Int. J. Syst. Evol. Microbiol.">
        <title>The Global Catalogue of Microorganisms (GCM) 10K type strain sequencing project: providing services to taxonomists for standard genome sequencing and annotation.</title>
        <authorList>
            <consortium name="The Broad Institute Genomics Platform"/>
            <consortium name="The Broad Institute Genome Sequencing Center for Infectious Disease"/>
            <person name="Wu L."/>
            <person name="Ma J."/>
        </authorList>
    </citation>
    <scope>NUCLEOTIDE SEQUENCE [LARGE SCALE GENOMIC DNA]</scope>
    <source>
        <strain evidence="2">ICMP 257</strain>
    </source>
</reference>
<dbReference type="Gene3D" id="3.40.30.120">
    <property type="match status" value="1"/>
</dbReference>
<proteinExistence type="predicted"/>